<dbReference type="Gene3D" id="3.90.132.10">
    <property type="entry name" value="Leishmanolysin , domain 2"/>
    <property type="match status" value="1"/>
</dbReference>
<dbReference type="Pfam" id="PF01457">
    <property type="entry name" value="Peptidase_M8"/>
    <property type="match status" value="2"/>
</dbReference>
<evidence type="ECO:0000256" key="8">
    <source>
        <dbReference type="PIRSR" id="PIRSR601577-2"/>
    </source>
</evidence>
<evidence type="ECO:0000256" key="6">
    <source>
        <dbReference type="ARBA" id="ARBA00023049"/>
    </source>
</evidence>
<dbReference type="GO" id="GO:0016020">
    <property type="term" value="C:membrane"/>
    <property type="evidence" value="ECO:0007669"/>
    <property type="project" value="InterPro"/>
</dbReference>
<proteinExistence type="inferred from homology"/>
<accession>A0A8E0S2P5</accession>
<keyword evidence="11" id="KW-1185">Reference proteome</keyword>
<dbReference type="PANTHER" id="PTHR10942:SF0">
    <property type="entry name" value="LEISHMANOLYSIN-LIKE PEPTIDASE"/>
    <property type="match status" value="1"/>
</dbReference>
<dbReference type="InterPro" id="IPR001577">
    <property type="entry name" value="Peptidase_M8"/>
</dbReference>
<sequence>MMVDGRPVVIDESRNPGLPNTDYILFVDASNSQLCQSGLSAYATVCQIDTLMDRKNFTREHFGCPTLDGVELESQGAAETASSHFEKRLFLNELMTGSSSFDKIVSPLILSYFQDTGGQSFFPWCNEVNPNKTACLTYANAYGTCGLDKWPMRLPKRYQYFQSIPGVPDDQVAYYGGGDPLVDFCPYWTSDAWIVNVSTTFCNHEENTKFKGQFLFVYFLPGI</sequence>
<organism evidence="10 11">
    <name type="scientific">Fasciolopsis buskii</name>
    <dbReference type="NCBI Taxonomy" id="27845"/>
    <lineage>
        <taxon>Eukaryota</taxon>
        <taxon>Metazoa</taxon>
        <taxon>Spiralia</taxon>
        <taxon>Lophotrochozoa</taxon>
        <taxon>Platyhelminthes</taxon>
        <taxon>Trematoda</taxon>
        <taxon>Digenea</taxon>
        <taxon>Plagiorchiida</taxon>
        <taxon>Echinostomata</taxon>
        <taxon>Echinostomatoidea</taxon>
        <taxon>Fasciolidae</taxon>
        <taxon>Fasciolopsis</taxon>
    </lineage>
</organism>
<comment type="similarity">
    <text evidence="1 9">Belongs to the peptidase M8 family.</text>
</comment>
<name>A0A8E0S2P5_9TREM</name>
<keyword evidence="3 8" id="KW-0479">Metal-binding</keyword>
<dbReference type="GO" id="GO:0007155">
    <property type="term" value="P:cell adhesion"/>
    <property type="evidence" value="ECO:0007669"/>
    <property type="project" value="InterPro"/>
</dbReference>
<evidence type="ECO:0000256" key="1">
    <source>
        <dbReference type="ARBA" id="ARBA00005860"/>
    </source>
</evidence>
<dbReference type="OrthoDB" id="527990at2759"/>
<gene>
    <name evidence="10" type="ORF">FBUS_07949</name>
</gene>
<comment type="caution">
    <text evidence="10">The sequence shown here is derived from an EMBL/GenBank/DDBJ whole genome shotgun (WGS) entry which is preliminary data.</text>
</comment>
<dbReference type="GO" id="GO:0046872">
    <property type="term" value="F:metal ion binding"/>
    <property type="evidence" value="ECO:0007669"/>
    <property type="project" value="UniProtKB-KW"/>
</dbReference>
<dbReference type="Proteomes" id="UP000728185">
    <property type="component" value="Unassembled WGS sequence"/>
</dbReference>
<protein>
    <recommendedName>
        <fullName evidence="7 9">Leishmanolysin-like peptidase</fullName>
        <ecNumber evidence="9">3.4.24.-</ecNumber>
    </recommendedName>
</protein>
<comment type="cofactor">
    <cofactor evidence="8 9">
        <name>Zn(2+)</name>
        <dbReference type="ChEBI" id="CHEBI:29105"/>
    </cofactor>
    <text evidence="8 9">Binds 1 zinc ion per subunit.</text>
</comment>
<evidence type="ECO:0000256" key="9">
    <source>
        <dbReference type="RuleBase" id="RU366077"/>
    </source>
</evidence>
<evidence type="ECO:0000256" key="2">
    <source>
        <dbReference type="ARBA" id="ARBA00022670"/>
    </source>
</evidence>
<dbReference type="GO" id="GO:0005737">
    <property type="term" value="C:cytoplasm"/>
    <property type="evidence" value="ECO:0007669"/>
    <property type="project" value="TreeGrafter"/>
</dbReference>
<dbReference type="PANTHER" id="PTHR10942">
    <property type="entry name" value="LEISHMANOLYSIN-LIKE PEPTIDASE"/>
    <property type="match status" value="1"/>
</dbReference>
<dbReference type="GO" id="GO:0004222">
    <property type="term" value="F:metalloendopeptidase activity"/>
    <property type="evidence" value="ECO:0007669"/>
    <property type="project" value="UniProtKB-UniRule"/>
</dbReference>
<evidence type="ECO:0000313" key="11">
    <source>
        <dbReference type="Proteomes" id="UP000728185"/>
    </source>
</evidence>
<dbReference type="GO" id="GO:0006508">
    <property type="term" value="P:proteolysis"/>
    <property type="evidence" value="ECO:0007669"/>
    <property type="project" value="UniProtKB-KW"/>
</dbReference>
<dbReference type="SUPFAM" id="SSF55486">
    <property type="entry name" value="Metalloproteases ('zincins'), catalytic domain"/>
    <property type="match status" value="1"/>
</dbReference>
<dbReference type="EMBL" id="LUCM01000994">
    <property type="protein sequence ID" value="KAA0199658.1"/>
    <property type="molecule type" value="Genomic_DNA"/>
</dbReference>
<evidence type="ECO:0000256" key="7">
    <source>
        <dbReference type="ARBA" id="ARBA00039717"/>
    </source>
</evidence>
<evidence type="ECO:0000256" key="5">
    <source>
        <dbReference type="ARBA" id="ARBA00022833"/>
    </source>
</evidence>
<keyword evidence="5 8" id="KW-0862">Zinc</keyword>
<evidence type="ECO:0000256" key="4">
    <source>
        <dbReference type="ARBA" id="ARBA00022801"/>
    </source>
</evidence>
<dbReference type="AlphaFoldDB" id="A0A8E0S2P5"/>
<dbReference type="EC" id="3.4.24.-" evidence="9"/>
<keyword evidence="4 9" id="KW-0378">Hydrolase</keyword>
<keyword evidence="6 8" id="KW-0482">Metalloprotease</keyword>
<reference evidence="10" key="1">
    <citation type="submission" date="2019-05" db="EMBL/GenBank/DDBJ databases">
        <title>Annotation for the trematode Fasciolopsis buski.</title>
        <authorList>
            <person name="Choi Y.-J."/>
        </authorList>
    </citation>
    <scope>NUCLEOTIDE SEQUENCE</scope>
    <source>
        <strain evidence="10">HT</strain>
        <tissue evidence="10">Whole worm</tissue>
    </source>
</reference>
<keyword evidence="2 9" id="KW-0645">Protease</keyword>
<feature type="binding site" evidence="8">
    <location>
        <position position="84"/>
    </location>
    <ligand>
        <name>Zn(2+)</name>
        <dbReference type="ChEBI" id="CHEBI:29105"/>
        <note>catalytic</note>
    </ligand>
</feature>
<evidence type="ECO:0000313" key="10">
    <source>
        <dbReference type="EMBL" id="KAA0199658.1"/>
    </source>
</evidence>
<evidence type="ECO:0000256" key="3">
    <source>
        <dbReference type="ARBA" id="ARBA00022723"/>
    </source>
</evidence>